<evidence type="ECO:0008006" key="4">
    <source>
        <dbReference type="Google" id="ProtNLM"/>
    </source>
</evidence>
<gene>
    <name evidence="2" type="ORF">LIER_39766</name>
</gene>
<keyword evidence="1" id="KW-0472">Membrane</keyword>
<proteinExistence type="predicted"/>
<accession>A0AAV3QL02</accession>
<evidence type="ECO:0000313" key="2">
    <source>
        <dbReference type="EMBL" id="GAA0164363.1"/>
    </source>
</evidence>
<keyword evidence="3" id="KW-1185">Reference proteome</keyword>
<organism evidence="2 3">
    <name type="scientific">Lithospermum erythrorhizon</name>
    <name type="common">Purple gromwell</name>
    <name type="synonym">Lithospermum officinale var. erythrorhizon</name>
    <dbReference type="NCBI Taxonomy" id="34254"/>
    <lineage>
        <taxon>Eukaryota</taxon>
        <taxon>Viridiplantae</taxon>
        <taxon>Streptophyta</taxon>
        <taxon>Embryophyta</taxon>
        <taxon>Tracheophyta</taxon>
        <taxon>Spermatophyta</taxon>
        <taxon>Magnoliopsida</taxon>
        <taxon>eudicotyledons</taxon>
        <taxon>Gunneridae</taxon>
        <taxon>Pentapetalae</taxon>
        <taxon>asterids</taxon>
        <taxon>lamiids</taxon>
        <taxon>Boraginales</taxon>
        <taxon>Boraginaceae</taxon>
        <taxon>Boraginoideae</taxon>
        <taxon>Lithospermeae</taxon>
        <taxon>Lithospermum</taxon>
    </lineage>
</organism>
<keyword evidence="1" id="KW-1133">Transmembrane helix</keyword>
<dbReference type="EMBL" id="BAABME010021840">
    <property type="protein sequence ID" value="GAA0164363.1"/>
    <property type="molecule type" value="Genomic_DNA"/>
</dbReference>
<feature type="transmembrane region" description="Helical" evidence="1">
    <location>
        <begin position="20"/>
        <end position="44"/>
    </location>
</feature>
<evidence type="ECO:0000256" key="1">
    <source>
        <dbReference type="SAM" id="Phobius"/>
    </source>
</evidence>
<dbReference type="AlphaFoldDB" id="A0AAV3QL02"/>
<protein>
    <recommendedName>
        <fullName evidence="4">Transmembrane protein</fullName>
    </recommendedName>
</protein>
<dbReference type="Proteomes" id="UP001454036">
    <property type="component" value="Unassembled WGS sequence"/>
</dbReference>
<evidence type="ECO:0000313" key="3">
    <source>
        <dbReference type="Proteomes" id="UP001454036"/>
    </source>
</evidence>
<sequence>MAMTSLLTKEMMNLLMMDMVVMVLIIGCVIVILVLMMTCPYLAVKLMLELQGQKNIGVFDVETCKLASLLMFRESASAFWPPPTWFKNNQNESY</sequence>
<comment type="caution">
    <text evidence="2">The sequence shown here is derived from an EMBL/GenBank/DDBJ whole genome shotgun (WGS) entry which is preliminary data.</text>
</comment>
<keyword evidence="1" id="KW-0812">Transmembrane</keyword>
<reference evidence="2 3" key="1">
    <citation type="submission" date="2024-01" db="EMBL/GenBank/DDBJ databases">
        <title>The complete chloroplast genome sequence of Lithospermum erythrorhizon: insights into the phylogenetic relationship among Boraginaceae species and the maternal lineages of purple gromwells.</title>
        <authorList>
            <person name="Okada T."/>
            <person name="Watanabe K."/>
        </authorList>
    </citation>
    <scope>NUCLEOTIDE SEQUENCE [LARGE SCALE GENOMIC DNA]</scope>
</reference>
<name>A0AAV3QL02_LITER</name>